<evidence type="ECO:0000313" key="1">
    <source>
        <dbReference type="EMBL" id="TEU24781.1"/>
    </source>
</evidence>
<dbReference type="AlphaFoldDB" id="A0A4Y7XAF2"/>
<dbReference type="OrthoDB" id="6168669at2"/>
<protein>
    <submittedName>
        <fullName evidence="1">Uncharacterized protein</fullName>
    </submittedName>
</protein>
<name>A0A4Y7XAF2_9GAMM</name>
<keyword evidence="2" id="KW-1185">Reference proteome</keyword>
<proteinExistence type="predicted"/>
<accession>A0A4Y7XAF2</accession>
<dbReference type="Proteomes" id="UP000297834">
    <property type="component" value="Unassembled WGS sequence"/>
</dbReference>
<sequence>MTIANTVVLQDYPQLKLIAWHWQGCNAIVEEEAFALYERNWRYIDEATLKPHERQLITELSNKFGHGVMNV</sequence>
<organism evidence="1 2">
    <name type="scientific">Alkanindiges illinoisensis</name>
    <dbReference type="NCBI Taxonomy" id="197183"/>
    <lineage>
        <taxon>Bacteria</taxon>
        <taxon>Pseudomonadati</taxon>
        <taxon>Pseudomonadota</taxon>
        <taxon>Gammaproteobacteria</taxon>
        <taxon>Moraxellales</taxon>
        <taxon>Moraxellaceae</taxon>
        <taxon>Alkanindiges</taxon>
    </lineage>
</organism>
<gene>
    <name evidence="1" type="ORF">E2B99_11865</name>
</gene>
<dbReference type="EMBL" id="SNTY01000058">
    <property type="protein sequence ID" value="TEU24781.1"/>
    <property type="molecule type" value="Genomic_DNA"/>
</dbReference>
<evidence type="ECO:0000313" key="2">
    <source>
        <dbReference type="Proteomes" id="UP000297834"/>
    </source>
</evidence>
<reference evidence="1 2" key="1">
    <citation type="submission" date="2019-03" db="EMBL/GenBank/DDBJ databases">
        <title>Alkanindiges illinoisensis: a potential pathogenic isolated from ascites of a gastric cancer patient with abdominal metastasis.</title>
        <authorList>
            <person name="Hu X."/>
            <person name="Yang B."/>
            <person name="Yan X."/>
            <person name="Lin L."/>
            <person name="Zhao H."/>
            <person name="Zhou F."/>
            <person name="Su B."/>
            <person name="Chen J."/>
            <person name="Rui Y."/>
            <person name="Wang Q."/>
            <person name="Zheng L."/>
        </authorList>
    </citation>
    <scope>NUCLEOTIDE SEQUENCE [LARGE SCALE GENOMIC DNA]</scope>
    <source>
        <strain evidence="1 2">NFYY 23406</strain>
    </source>
</reference>
<comment type="caution">
    <text evidence="1">The sequence shown here is derived from an EMBL/GenBank/DDBJ whole genome shotgun (WGS) entry which is preliminary data.</text>
</comment>
<dbReference type="RefSeq" id="WP_134245168.1">
    <property type="nucleotide sequence ID" value="NZ_SNTY01000058.1"/>
</dbReference>